<dbReference type="GO" id="GO:0046872">
    <property type="term" value="F:metal ion binding"/>
    <property type="evidence" value="ECO:0007669"/>
    <property type="project" value="UniProtKB-KW"/>
</dbReference>
<dbReference type="Pfam" id="PF03193">
    <property type="entry name" value="RsgA_GTPase"/>
    <property type="match status" value="1"/>
</dbReference>
<dbReference type="OrthoDB" id="9809485at2"/>
<protein>
    <recommendedName>
        <fullName evidence="3">Small ribosomal subunit biogenesis GTPase RsgA</fullName>
        <ecNumber evidence="3">3.6.1.-</ecNumber>
    </recommendedName>
</protein>
<evidence type="ECO:0000256" key="3">
    <source>
        <dbReference type="HAMAP-Rule" id="MF_01820"/>
    </source>
</evidence>
<organism evidence="6 7">
    <name type="scientific">Limihaloglobus sulfuriphilus</name>
    <dbReference type="NCBI Taxonomy" id="1851148"/>
    <lineage>
        <taxon>Bacteria</taxon>
        <taxon>Pseudomonadati</taxon>
        <taxon>Planctomycetota</taxon>
        <taxon>Phycisphaerae</taxon>
        <taxon>Sedimentisphaerales</taxon>
        <taxon>Sedimentisphaeraceae</taxon>
        <taxon>Limihaloglobus</taxon>
    </lineage>
</organism>
<dbReference type="STRING" id="1851148.SMSP2_01628"/>
<feature type="binding site" evidence="3">
    <location>
        <begin position="281"/>
        <end position="289"/>
    </location>
    <ligand>
        <name>GTP</name>
        <dbReference type="ChEBI" id="CHEBI:37565"/>
    </ligand>
</feature>
<feature type="binding site" evidence="3">
    <location>
        <position position="368"/>
    </location>
    <ligand>
        <name>Zn(2+)</name>
        <dbReference type="ChEBI" id="CHEBI:29105"/>
    </ligand>
</feature>
<dbReference type="Proteomes" id="UP000188181">
    <property type="component" value="Chromosome"/>
</dbReference>
<keyword evidence="2 3" id="KW-0342">GTP-binding</keyword>
<evidence type="ECO:0000259" key="4">
    <source>
        <dbReference type="PROSITE" id="PS50936"/>
    </source>
</evidence>
<dbReference type="Gene3D" id="3.40.50.300">
    <property type="entry name" value="P-loop containing nucleotide triphosphate hydrolases"/>
    <property type="match status" value="1"/>
</dbReference>
<name>A0A1Q2MFD0_9BACT</name>
<feature type="domain" description="CP-type G" evidence="5">
    <location>
        <begin position="178"/>
        <end position="339"/>
    </location>
</feature>
<dbReference type="Gene3D" id="1.10.40.50">
    <property type="entry name" value="Probable gtpase engc, domain 3"/>
    <property type="match status" value="1"/>
</dbReference>
<evidence type="ECO:0000313" key="7">
    <source>
        <dbReference type="Proteomes" id="UP000188181"/>
    </source>
</evidence>
<dbReference type="EMBL" id="CP019646">
    <property type="protein sequence ID" value="AQQ71258.1"/>
    <property type="molecule type" value="Genomic_DNA"/>
</dbReference>
<evidence type="ECO:0000256" key="1">
    <source>
        <dbReference type="ARBA" id="ARBA00022741"/>
    </source>
</evidence>
<feature type="binding site" evidence="3">
    <location>
        <position position="370"/>
    </location>
    <ligand>
        <name>Zn(2+)</name>
        <dbReference type="ChEBI" id="CHEBI:29105"/>
    </ligand>
</feature>
<dbReference type="EC" id="3.6.1.-" evidence="3"/>
<dbReference type="GO" id="GO:0003924">
    <property type="term" value="F:GTPase activity"/>
    <property type="evidence" value="ECO:0007669"/>
    <property type="project" value="UniProtKB-UniRule"/>
</dbReference>
<reference evidence="7" key="1">
    <citation type="submission" date="2017-02" db="EMBL/GenBank/DDBJ databases">
        <title>Comparative genomics and description of representatives of a novel lineage of planctomycetes thriving in anoxic sediments.</title>
        <authorList>
            <person name="Spring S."/>
            <person name="Bunk B."/>
            <person name="Sproer C."/>
        </authorList>
    </citation>
    <scope>NUCLEOTIDE SEQUENCE [LARGE SCALE GENOMIC DNA]</scope>
    <source>
        <strain evidence="7">SM-Chi-D1</strain>
    </source>
</reference>
<dbReference type="AlphaFoldDB" id="A0A1Q2MFD0"/>
<dbReference type="KEGG" id="pbas:SMSP2_01628"/>
<dbReference type="RefSeq" id="WP_146683453.1">
    <property type="nucleotide sequence ID" value="NZ_CP019646.1"/>
</dbReference>
<keyword evidence="3" id="KW-0699">rRNA-binding</keyword>
<proteinExistence type="inferred from homology"/>
<feature type="binding site" evidence="3">
    <location>
        <position position="363"/>
    </location>
    <ligand>
        <name>Zn(2+)</name>
        <dbReference type="ChEBI" id="CHEBI:29105"/>
    </ligand>
</feature>
<dbReference type="PANTHER" id="PTHR32120:SF11">
    <property type="entry name" value="SMALL RIBOSOMAL SUBUNIT BIOGENESIS GTPASE RSGA 1, MITOCHONDRIAL-RELATED"/>
    <property type="match status" value="1"/>
</dbReference>
<comment type="cofactor">
    <cofactor evidence="3">
        <name>Zn(2+)</name>
        <dbReference type="ChEBI" id="CHEBI:29105"/>
    </cofactor>
    <text evidence="3">Binds 1 zinc ion per subunit.</text>
</comment>
<keyword evidence="1 3" id="KW-0547">Nucleotide-binding</keyword>
<dbReference type="GO" id="GO:0042274">
    <property type="term" value="P:ribosomal small subunit biogenesis"/>
    <property type="evidence" value="ECO:0007669"/>
    <property type="project" value="UniProtKB-UniRule"/>
</dbReference>
<feature type="domain" description="EngC GTPase" evidence="4">
    <location>
        <begin position="187"/>
        <end position="337"/>
    </location>
</feature>
<evidence type="ECO:0000313" key="6">
    <source>
        <dbReference type="EMBL" id="AQQ71258.1"/>
    </source>
</evidence>
<keyword evidence="3 6" id="KW-0378">Hydrolase</keyword>
<keyword evidence="3" id="KW-0694">RNA-binding</keyword>
<dbReference type="GO" id="GO:0019843">
    <property type="term" value="F:rRNA binding"/>
    <property type="evidence" value="ECO:0007669"/>
    <property type="project" value="UniProtKB-KW"/>
</dbReference>
<feature type="binding site" evidence="3">
    <location>
        <position position="376"/>
    </location>
    <ligand>
        <name>Zn(2+)</name>
        <dbReference type="ChEBI" id="CHEBI:29105"/>
    </ligand>
</feature>
<dbReference type="GO" id="GO:0005525">
    <property type="term" value="F:GTP binding"/>
    <property type="evidence" value="ECO:0007669"/>
    <property type="project" value="UniProtKB-UniRule"/>
</dbReference>
<dbReference type="InterPro" id="IPR010914">
    <property type="entry name" value="RsgA_GTPase_dom"/>
</dbReference>
<dbReference type="NCBIfam" id="TIGR00157">
    <property type="entry name" value="ribosome small subunit-dependent GTPase A"/>
    <property type="match status" value="1"/>
</dbReference>
<evidence type="ECO:0000256" key="2">
    <source>
        <dbReference type="ARBA" id="ARBA00023134"/>
    </source>
</evidence>
<sequence length="408" mass="45919">MKKSKRKYFQQQLSKLTAGQKRLLYKRAANIRKAAQVNAKNKRRAGRKEFKSMRSYDDTLNFQKPDRLDAVTIDDWALKVIEEEGINSLIEADSQLTDQHEYTDSRKGIVVFVEAGGCEVQSERENFFCLIGPEISMNQKSEIAVGDCVEFAFARDGTAVVQSVMPRKSRLSRPDPLKPGIERVIAANVDVAVVVASIKRPEIRPSLIDRYIIASERGGVKPVICVNKIDLIDKKGRGGELSVLEPYRQLGMEIVETSADERVGIDELKSLLADKMCVFVGHSGTGKTSLLNCILPDIKARVGSVHDTTGLGRHTTTNSCLYTAECGISVIDTPGIREFGIWKIEPEDLKWFFEEFNEYAEQCRFSNCSHTHEPGCRVKEALEEGRITRQRYESYLRILESIQEEGGY</sequence>
<keyword evidence="3" id="KW-0479">Metal-binding</keyword>
<dbReference type="PANTHER" id="PTHR32120">
    <property type="entry name" value="SMALL RIBOSOMAL SUBUNIT BIOGENESIS GTPASE RSGA"/>
    <property type="match status" value="1"/>
</dbReference>
<dbReference type="CDD" id="cd01854">
    <property type="entry name" value="YjeQ_EngC"/>
    <property type="match status" value="1"/>
</dbReference>
<gene>
    <name evidence="3 6" type="primary">rsgA</name>
    <name evidence="6" type="ORF">SMSP2_01628</name>
</gene>
<dbReference type="InterPro" id="IPR004881">
    <property type="entry name" value="Ribosome_biogen_GTPase_RsgA"/>
</dbReference>
<dbReference type="PROSITE" id="PS50936">
    <property type="entry name" value="ENGC_GTPASE"/>
    <property type="match status" value="1"/>
</dbReference>
<keyword evidence="3" id="KW-0862">Zinc</keyword>
<feature type="binding site" evidence="3">
    <location>
        <begin position="227"/>
        <end position="230"/>
    </location>
    <ligand>
        <name>GTP</name>
        <dbReference type="ChEBI" id="CHEBI:37565"/>
    </ligand>
</feature>
<comment type="subcellular location">
    <subcellularLocation>
        <location evidence="3">Cytoplasm</location>
    </subcellularLocation>
</comment>
<keyword evidence="3" id="KW-0963">Cytoplasm</keyword>
<evidence type="ECO:0000259" key="5">
    <source>
        <dbReference type="PROSITE" id="PS51721"/>
    </source>
</evidence>
<comment type="function">
    <text evidence="3">One of several proteins that assist in the late maturation steps of the functional core of the 30S ribosomal subunit. Helps release RbfA from mature subunits. May play a role in the assembly of ribosomal proteins into the subunit. Circularly permuted GTPase that catalyzes slow GTP hydrolysis, GTPase activity is stimulated by the 30S ribosomal subunit.</text>
</comment>
<keyword evidence="3" id="KW-0690">Ribosome biogenesis</keyword>
<dbReference type="SUPFAM" id="SSF52540">
    <property type="entry name" value="P-loop containing nucleoside triphosphate hydrolases"/>
    <property type="match status" value="1"/>
</dbReference>
<accession>A0A1Q2MFD0</accession>
<comment type="similarity">
    <text evidence="3">Belongs to the TRAFAC class YlqF/YawG GTPase family. RsgA subfamily.</text>
</comment>
<dbReference type="HAMAP" id="MF_01820">
    <property type="entry name" value="GTPase_RsgA"/>
    <property type="match status" value="1"/>
</dbReference>
<comment type="subunit">
    <text evidence="3">Monomer. Associates with 30S ribosomal subunit, binds 16S rRNA.</text>
</comment>
<keyword evidence="7" id="KW-1185">Reference proteome</keyword>
<dbReference type="InterPro" id="IPR027417">
    <property type="entry name" value="P-loop_NTPase"/>
</dbReference>
<dbReference type="GO" id="GO:0005737">
    <property type="term" value="C:cytoplasm"/>
    <property type="evidence" value="ECO:0007669"/>
    <property type="project" value="UniProtKB-SubCell"/>
</dbReference>
<dbReference type="InterPro" id="IPR030378">
    <property type="entry name" value="G_CP_dom"/>
</dbReference>
<dbReference type="PROSITE" id="PS51721">
    <property type="entry name" value="G_CP"/>
    <property type="match status" value="1"/>
</dbReference>